<dbReference type="Pfam" id="PF24346">
    <property type="entry name" value="DUF7507"/>
    <property type="match status" value="3"/>
</dbReference>
<sequence>NDDLLGGDITDTLSLAGDNGDNILDPSETWIFTAPDYTITQADVDAGNITNNVTANGLQPDGTSTVQATDTYVIDANNPDVTLCDDGGIEVVKAASSPTAGCVGEGDLVTYTFTVTNTGDVSINSITINDDLLGGDITATLSLAGDNGDNILDPSETWIFTAPDYTITQADVDAGNITNNVTASGLQPDGTTTVQANDSYVIDANNPDVTLCSDSGIALIKTGVFNNDNGNDCTEIDETITYTFTVTNNGDIALGNVIITDPLLDNATPIVSINFVSGDTDGDNQLDPTETWVFSATYLVTQTDIDATEVTNTATVTATEVVNGTSVTATSQTTTELIEDTTPPDVSNCNVVDETIECSGTDNETIANNWNATNILDLENCATDACDNNITITSNYNFGNLVSNCGAGGTITVIYTLTDATGNASTLAATLTLEDTIGPDLSACAVADETIECNGNDNETLAAAWNTANIAALETCGTDTCDLIPTNLVTSDYDFTNLVPSCGAGGIITVIYTVADDCGNTSTLSATLTIEDTTPPTFSVPTDITIECDVDITDLSLTGDVTDESDDCSSIALNATFTDSVVEGSCPNESMITRTWSLTDECSNTTTFVQTITVQDTTAPTFNETLPADTNAECDNVPTAETLTASDNCGTANVSFTEEITNGACVGDYIIVRTWTATDSCNNETVHTQIITVEDNTAPTSVTPYDENITVACDGIPTRPDLVFEDSCSNDISVAYDEVSTQENDFEDYQIIRTWTVIDDCGNEAAFTQTINVEISNVINVMDAERCVLDIEFDLFDLLSGDFDMNGTWSVVTGNTTLNGSFFDPSTADVGVYTFMYSITEGPCPREVEVNVTMDDECLVLPCSSEDNVLISKTVTANGDTVNDVFTVELIEQCGFVVELQIFNRWGAEIYKSSNYQNDWGGEAHGSSVGNSGKVPTGTYYYIINLKNSGLAPITGPIYVATN</sequence>
<feature type="non-terminal residue" evidence="3">
    <location>
        <position position="1"/>
    </location>
</feature>
<comment type="caution">
    <text evidence="3">The sequence shown here is derived from an EMBL/GenBank/DDBJ whole genome shotgun (WGS) entry which is preliminary data.</text>
</comment>
<evidence type="ECO:0000313" key="3">
    <source>
        <dbReference type="EMBL" id="MBC3847843.1"/>
    </source>
</evidence>
<dbReference type="Proteomes" id="UP000607435">
    <property type="component" value="Unassembled WGS sequence"/>
</dbReference>
<evidence type="ECO:0000313" key="4">
    <source>
        <dbReference type="Proteomes" id="UP000607435"/>
    </source>
</evidence>
<dbReference type="Pfam" id="PF13585">
    <property type="entry name" value="CHU_C"/>
    <property type="match status" value="1"/>
</dbReference>
<dbReference type="RefSeq" id="WP_186846942.1">
    <property type="nucleotide sequence ID" value="NZ_JACOME010000006.1"/>
</dbReference>
<feature type="domain" description="DUF7507" evidence="2">
    <location>
        <begin position="19"/>
        <end position="65"/>
    </location>
</feature>
<gene>
    <name evidence="3" type="ORF">H6H04_15710</name>
</gene>
<organism evidence="3 4">
    <name type="scientific">Winogradskyella echinorum</name>
    <dbReference type="NCBI Taxonomy" id="538189"/>
    <lineage>
        <taxon>Bacteria</taxon>
        <taxon>Pseudomonadati</taxon>
        <taxon>Bacteroidota</taxon>
        <taxon>Flavobacteriia</taxon>
        <taxon>Flavobacteriales</taxon>
        <taxon>Flavobacteriaceae</taxon>
        <taxon>Winogradskyella</taxon>
    </lineage>
</organism>
<dbReference type="NCBIfam" id="TIGR01451">
    <property type="entry name" value="B_ant_repeat"/>
    <property type="match status" value="2"/>
</dbReference>
<protein>
    <submittedName>
        <fullName evidence="3">Gliding motility-associated C-terminal domain-containing protein</fullName>
    </submittedName>
</protein>
<name>A0ABR6Y540_9FLAO</name>
<feature type="domain" description="DUF7507" evidence="2">
    <location>
        <begin position="88"/>
        <end position="193"/>
    </location>
</feature>
<keyword evidence="4" id="KW-1185">Reference proteome</keyword>
<dbReference type="InterPro" id="IPR047589">
    <property type="entry name" value="DUF11_rpt"/>
</dbReference>
<reference evidence="3 4" key="1">
    <citation type="submission" date="2020-08" db="EMBL/GenBank/DDBJ databases">
        <title>Winogradskyella ouciana sp. nov., isolated from the hadal seawater of the Mariana Trench.</title>
        <authorList>
            <person name="He X."/>
        </authorList>
    </citation>
    <scope>NUCLEOTIDE SEQUENCE [LARGE SCALE GENOMIC DNA]</scope>
    <source>
        <strain evidence="3 4">KCTC 22026</strain>
    </source>
</reference>
<evidence type="ECO:0000259" key="2">
    <source>
        <dbReference type="Pfam" id="PF24346"/>
    </source>
</evidence>
<accession>A0ABR6Y540</accession>
<dbReference type="InterPro" id="IPR055354">
    <property type="entry name" value="DUF7507"/>
</dbReference>
<feature type="domain" description="DUF7507" evidence="2">
    <location>
        <begin position="217"/>
        <end position="329"/>
    </location>
</feature>
<dbReference type="InterPro" id="IPR057078">
    <property type="entry name" value="HYR-4C"/>
</dbReference>
<proteinExistence type="predicted"/>
<dbReference type="Pfam" id="PF23237">
    <property type="entry name" value="HYR_4C"/>
    <property type="match status" value="1"/>
</dbReference>
<dbReference type="EMBL" id="JACOME010000006">
    <property type="protein sequence ID" value="MBC3847843.1"/>
    <property type="molecule type" value="Genomic_DNA"/>
</dbReference>
<evidence type="ECO:0000259" key="1">
    <source>
        <dbReference type="Pfam" id="PF23237"/>
    </source>
</evidence>
<feature type="domain" description="HYR-like" evidence="1">
    <location>
        <begin position="703"/>
        <end position="773"/>
    </location>
</feature>